<feature type="compositionally biased region" description="Low complexity" evidence="1">
    <location>
        <begin position="19"/>
        <end position="33"/>
    </location>
</feature>
<feature type="compositionally biased region" description="Low complexity" evidence="1">
    <location>
        <begin position="130"/>
        <end position="140"/>
    </location>
</feature>
<name>A0ABP1G6E6_9CHLO</name>
<feature type="compositionally biased region" description="Low complexity" evidence="1">
    <location>
        <begin position="404"/>
        <end position="417"/>
    </location>
</feature>
<reference evidence="2 3" key="1">
    <citation type="submission" date="2024-06" db="EMBL/GenBank/DDBJ databases">
        <authorList>
            <person name="Kraege A."/>
            <person name="Thomma B."/>
        </authorList>
    </citation>
    <scope>NUCLEOTIDE SEQUENCE [LARGE SCALE GENOMIC DNA]</scope>
</reference>
<organism evidence="2 3">
    <name type="scientific">Coccomyxa viridis</name>
    <dbReference type="NCBI Taxonomy" id="1274662"/>
    <lineage>
        <taxon>Eukaryota</taxon>
        <taxon>Viridiplantae</taxon>
        <taxon>Chlorophyta</taxon>
        <taxon>core chlorophytes</taxon>
        <taxon>Trebouxiophyceae</taxon>
        <taxon>Trebouxiophyceae incertae sedis</taxon>
        <taxon>Coccomyxaceae</taxon>
        <taxon>Coccomyxa</taxon>
    </lineage>
</organism>
<feature type="compositionally biased region" description="Basic and acidic residues" evidence="1">
    <location>
        <begin position="1"/>
        <end position="18"/>
    </location>
</feature>
<proteinExistence type="predicted"/>
<keyword evidence="3" id="KW-1185">Reference proteome</keyword>
<dbReference type="Proteomes" id="UP001497392">
    <property type="component" value="Unassembled WGS sequence"/>
</dbReference>
<evidence type="ECO:0000313" key="2">
    <source>
        <dbReference type="EMBL" id="CAL5226945.1"/>
    </source>
</evidence>
<accession>A0ABP1G6E6</accession>
<gene>
    <name evidence="2" type="primary">g9829</name>
    <name evidence="2" type="ORF">VP750_LOCUS8851</name>
</gene>
<sequence length="455" mass="47810">MSNERQADYHRQPRRSDAQRSAQADTQTATTSDGQEELRHCAWKDGPAGCSGPHSAHELVECRGDSLIGEELGPCPDRALVSRLCAARNLQDGEARPFCFKCAEDMMLSMQDGEECQLSPPRGGQRENIAPPSDAAAGGQSAAINAQPLTTLGSVLAGGHHLEAQGQVRRRARQNITLAPARQPALPPRPHCPAASLPSGSTQSAGAVMGMVPPAVLPPAQMQILAARVQLALQGLPSQQGTRIGSQGRVVGTALPSAPTYTSEVPGAGASRAPNAQGQRSMAVCPIAPAAVMQGHENRGAVDPTADCSGNVCSWANARHGCSADMLVPVICNTCKVRRVHHLCVEGNVSNFAELELRQSQYCYQCATQDPALLVLEVEGVSDPSVARNALCIIPEYGQPAGPACPTRAPRQRQQPRGEISATTGLSPARKSARVRAGITRPPRCQGNADEGDVS</sequence>
<comment type="caution">
    <text evidence="2">The sequence shown here is derived from an EMBL/GenBank/DDBJ whole genome shotgun (WGS) entry which is preliminary data.</text>
</comment>
<feature type="region of interest" description="Disordered" evidence="1">
    <location>
        <begin position="180"/>
        <end position="205"/>
    </location>
</feature>
<evidence type="ECO:0000256" key="1">
    <source>
        <dbReference type="SAM" id="MobiDB-lite"/>
    </source>
</evidence>
<feature type="region of interest" description="Disordered" evidence="1">
    <location>
        <begin position="1"/>
        <end position="37"/>
    </location>
</feature>
<protein>
    <submittedName>
        <fullName evidence="2">G9829 protein</fullName>
    </submittedName>
</protein>
<evidence type="ECO:0000313" key="3">
    <source>
        <dbReference type="Proteomes" id="UP001497392"/>
    </source>
</evidence>
<feature type="region of interest" description="Disordered" evidence="1">
    <location>
        <begin position="113"/>
        <end position="140"/>
    </location>
</feature>
<dbReference type="EMBL" id="CAXHTA020000016">
    <property type="protein sequence ID" value="CAL5226945.1"/>
    <property type="molecule type" value="Genomic_DNA"/>
</dbReference>
<feature type="region of interest" description="Disordered" evidence="1">
    <location>
        <begin position="403"/>
        <end position="455"/>
    </location>
</feature>